<accession>A0A9N7Y6Y9</accession>
<protein>
    <submittedName>
        <fullName evidence="2">Uncharacterized protein</fullName>
    </submittedName>
</protein>
<dbReference type="Proteomes" id="UP001153269">
    <property type="component" value="Unassembled WGS sequence"/>
</dbReference>
<organism evidence="2 3">
    <name type="scientific">Pleuronectes platessa</name>
    <name type="common">European plaice</name>
    <dbReference type="NCBI Taxonomy" id="8262"/>
    <lineage>
        <taxon>Eukaryota</taxon>
        <taxon>Metazoa</taxon>
        <taxon>Chordata</taxon>
        <taxon>Craniata</taxon>
        <taxon>Vertebrata</taxon>
        <taxon>Euteleostomi</taxon>
        <taxon>Actinopterygii</taxon>
        <taxon>Neopterygii</taxon>
        <taxon>Teleostei</taxon>
        <taxon>Neoteleostei</taxon>
        <taxon>Acanthomorphata</taxon>
        <taxon>Carangaria</taxon>
        <taxon>Pleuronectiformes</taxon>
        <taxon>Pleuronectoidei</taxon>
        <taxon>Pleuronectidae</taxon>
        <taxon>Pleuronectes</taxon>
    </lineage>
</organism>
<keyword evidence="3" id="KW-1185">Reference proteome</keyword>
<name>A0A9N7Y6Y9_PLEPL</name>
<evidence type="ECO:0000256" key="1">
    <source>
        <dbReference type="SAM" id="MobiDB-lite"/>
    </source>
</evidence>
<sequence length="492" mass="52958">MTSGTYSNGGGGFERLWVAALVSGPSDLVSGLWSLVPLIWSLVSGLWALDSGPSDLGSGLWSLVPRPSDLVSGLWSLVSGPSSLGPRLRPLSPSGATDQIKDGGLTLTAVKLQVHVSEADVYLTRFILRYLNSEGDTSSGKITAYQMNRRGSEQSKQIVFAPSAEPSFLNVPQNNFVEPFVLNPGTWTVVIEAEGILLDYLVLLPSAYYEAPILQIKVTEPCSYSSAPGAAHNCLQYRYLSLDSFPSISGTEASCRNDNHLPRPCPTERVTPRHPDMAVCSGYDISVELRGRLPAAGAHVLLVEYSSEEELPQTVTVVVNAPGTRAQQHSVTLLHCKLSFLCRVVAIDAQDRVAVFSLPTDAEVQLISDRASFFLHKIVLVPKAQFTMELVDPKIHCISTNGQFSPDSSSCVPSRFQTPSDSLVLKDGQSSSVQEPVLASPAAAPPPLPLYQSDEPAWSGGDRPPHGVDSSDHVRLDSLQVPSAGVQNYSFY</sequence>
<evidence type="ECO:0000313" key="2">
    <source>
        <dbReference type="EMBL" id="CAB1420720.1"/>
    </source>
</evidence>
<feature type="region of interest" description="Disordered" evidence="1">
    <location>
        <begin position="435"/>
        <end position="492"/>
    </location>
</feature>
<reference evidence="2" key="1">
    <citation type="submission" date="2020-03" db="EMBL/GenBank/DDBJ databases">
        <authorList>
            <person name="Weist P."/>
        </authorList>
    </citation>
    <scope>NUCLEOTIDE SEQUENCE</scope>
</reference>
<comment type="caution">
    <text evidence="2">The sequence shown here is derived from an EMBL/GenBank/DDBJ whole genome shotgun (WGS) entry which is preliminary data.</text>
</comment>
<proteinExistence type="predicted"/>
<dbReference type="AlphaFoldDB" id="A0A9N7Y6Y9"/>
<evidence type="ECO:0000313" key="3">
    <source>
        <dbReference type="Proteomes" id="UP001153269"/>
    </source>
</evidence>
<feature type="compositionally biased region" description="Basic and acidic residues" evidence="1">
    <location>
        <begin position="463"/>
        <end position="476"/>
    </location>
</feature>
<gene>
    <name evidence="2" type="ORF">PLEPLA_LOCUS8595</name>
</gene>
<dbReference type="EMBL" id="CADEAL010000477">
    <property type="protein sequence ID" value="CAB1420720.1"/>
    <property type="molecule type" value="Genomic_DNA"/>
</dbReference>